<evidence type="ECO:0000256" key="7">
    <source>
        <dbReference type="ARBA" id="ARBA00023242"/>
    </source>
</evidence>
<dbReference type="SUPFAM" id="SSF57959">
    <property type="entry name" value="Leucine zipper domain"/>
    <property type="match status" value="1"/>
</dbReference>
<dbReference type="GO" id="GO:0045944">
    <property type="term" value="P:positive regulation of transcription by RNA polymerase II"/>
    <property type="evidence" value="ECO:0007669"/>
    <property type="project" value="InterPro"/>
</dbReference>
<dbReference type="InterPro" id="IPR044280">
    <property type="entry name" value="Hac1/HY5"/>
</dbReference>
<reference evidence="10" key="1">
    <citation type="submission" date="2020-05" db="EMBL/GenBank/DDBJ databases">
        <title>Phylogenomic resolution of chytrid fungi.</title>
        <authorList>
            <person name="Stajich J.E."/>
            <person name="Amses K."/>
            <person name="Simmons R."/>
            <person name="Seto K."/>
            <person name="Myers J."/>
            <person name="Bonds A."/>
            <person name="Quandt C.A."/>
            <person name="Barry K."/>
            <person name="Liu P."/>
            <person name="Grigoriev I."/>
            <person name="Longcore J.E."/>
            <person name="James T.Y."/>
        </authorList>
    </citation>
    <scope>NUCLEOTIDE SEQUENCE</scope>
    <source>
        <strain evidence="10">JEL0318</strain>
    </source>
</reference>
<dbReference type="Gene3D" id="1.20.5.170">
    <property type="match status" value="1"/>
</dbReference>
<name>A0AAD5X536_9FUNG</name>
<evidence type="ECO:0000256" key="2">
    <source>
        <dbReference type="ARBA" id="ARBA00007163"/>
    </source>
</evidence>
<evidence type="ECO:0000313" key="10">
    <source>
        <dbReference type="EMBL" id="KAJ3052288.1"/>
    </source>
</evidence>
<keyword evidence="5" id="KW-0804">Transcription</keyword>
<feature type="region of interest" description="Disordered" evidence="8">
    <location>
        <begin position="336"/>
        <end position="381"/>
    </location>
</feature>
<dbReference type="PROSITE" id="PS50217">
    <property type="entry name" value="BZIP"/>
    <property type="match status" value="1"/>
</dbReference>
<gene>
    <name evidence="10" type="ORF">HK097_006574</name>
</gene>
<evidence type="ECO:0000256" key="4">
    <source>
        <dbReference type="ARBA" id="ARBA00023125"/>
    </source>
</evidence>
<keyword evidence="7" id="KW-0539">Nucleus</keyword>
<evidence type="ECO:0000256" key="1">
    <source>
        <dbReference type="ARBA" id="ARBA00004123"/>
    </source>
</evidence>
<comment type="similarity">
    <text evidence="2">Belongs to the bZIP family.</text>
</comment>
<feature type="compositionally biased region" description="Low complexity" evidence="8">
    <location>
        <begin position="102"/>
        <end position="115"/>
    </location>
</feature>
<dbReference type="GO" id="GO:0005634">
    <property type="term" value="C:nucleus"/>
    <property type="evidence" value="ECO:0007669"/>
    <property type="project" value="UniProtKB-SubCell"/>
</dbReference>
<dbReference type="SMART" id="SM00338">
    <property type="entry name" value="BRLZ"/>
    <property type="match status" value="1"/>
</dbReference>
<evidence type="ECO:0000259" key="9">
    <source>
        <dbReference type="PROSITE" id="PS50217"/>
    </source>
</evidence>
<dbReference type="PROSITE" id="PS00036">
    <property type="entry name" value="BZIP_BASIC"/>
    <property type="match status" value="1"/>
</dbReference>
<feature type="compositionally biased region" description="Polar residues" evidence="8">
    <location>
        <begin position="364"/>
        <end position="374"/>
    </location>
</feature>
<feature type="compositionally biased region" description="Basic and acidic residues" evidence="8">
    <location>
        <begin position="174"/>
        <end position="184"/>
    </location>
</feature>
<comment type="subcellular location">
    <subcellularLocation>
        <location evidence="1">Nucleus</location>
    </subcellularLocation>
</comment>
<accession>A0AAD5X536</accession>
<dbReference type="InterPro" id="IPR046347">
    <property type="entry name" value="bZIP_sf"/>
</dbReference>
<dbReference type="GO" id="GO:0000981">
    <property type="term" value="F:DNA-binding transcription factor activity, RNA polymerase II-specific"/>
    <property type="evidence" value="ECO:0007669"/>
    <property type="project" value="InterPro"/>
</dbReference>
<comment type="caution">
    <text evidence="10">The sequence shown here is derived from an EMBL/GenBank/DDBJ whole genome shotgun (WGS) entry which is preliminary data.</text>
</comment>
<dbReference type="Pfam" id="PF07716">
    <property type="entry name" value="bZIP_2"/>
    <property type="match status" value="1"/>
</dbReference>
<evidence type="ECO:0000256" key="5">
    <source>
        <dbReference type="ARBA" id="ARBA00023163"/>
    </source>
</evidence>
<feature type="region of interest" description="Disordered" evidence="8">
    <location>
        <begin position="102"/>
        <end position="204"/>
    </location>
</feature>
<organism evidence="10 11">
    <name type="scientific">Rhizophlyctis rosea</name>
    <dbReference type="NCBI Taxonomy" id="64517"/>
    <lineage>
        <taxon>Eukaryota</taxon>
        <taxon>Fungi</taxon>
        <taxon>Fungi incertae sedis</taxon>
        <taxon>Chytridiomycota</taxon>
        <taxon>Chytridiomycota incertae sedis</taxon>
        <taxon>Chytridiomycetes</taxon>
        <taxon>Rhizophlyctidales</taxon>
        <taxon>Rhizophlyctidaceae</taxon>
        <taxon>Rhizophlyctis</taxon>
    </lineage>
</organism>
<keyword evidence="6" id="KW-0834">Unfolded protein response</keyword>
<dbReference type="EMBL" id="JADGJD010000308">
    <property type="protein sequence ID" value="KAJ3052288.1"/>
    <property type="molecule type" value="Genomic_DNA"/>
</dbReference>
<evidence type="ECO:0000313" key="11">
    <source>
        <dbReference type="Proteomes" id="UP001212841"/>
    </source>
</evidence>
<evidence type="ECO:0000256" key="8">
    <source>
        <dbReference type="SAM" id="MobiDB-lite"/>
    </source>
</evidence>
<evidence type="ECO:0000256" key="3">
    <source>
        <dbReference type="ARBA" id="ARBA00023015"/>
    </source>
</evidence>
<feature type="compositionally biased region" description="Low complexity" evidence="8">
    <location>
        <begin position="128"/>
        <end position="138"/>
    </location>
</feature>
<evidence type="ECO:0000256" key="6">
    <source>
        <dbReference type="ARBA" id="ARBA00023230"/>
    </source>
</evidence>
<dbReference type="InterPro" id="IPR004827">
    <property type="entry name" value="bZIP"/>
</dbReference>
<dbReference type="GO" id="GO:0003677">
    <property type="term" value="F:DNA binding"/>
    <property type="evidence" value="ECO:0007669"/>
    <property type="project" value="UniProtKB-KW"/>
</dbReference>
<keyword evidence="3" id="KW-0805">Transcription regulation</keyword>
<dbReference type="AlphaFoldDB" id="A0AAD5X536"/>
<protein>
    <recommendedName>
        <fullName evidence="9">BZIP domain-containing protein</fullName>
    </recommendedName>
</protein>
<dbReference type="PANTHER" id="PTHR46714:SF6">
    <property type="entry name" value="TRANSCRIPTIONAL ACTIVATOR HAC1"/>
    <property type="match status" value="1"/>
</dbReference>
<keyword evidence="4" id="KW-0238">DNA-binding</keyword>
<sequence>MTSFNPERLLAPVGLGNAASLTGWEPGTVAFPDLDDFVSLLNSGTQPQQQFASNLSPNGLPLDPLESLLLSAENNNVLTDVPQPPLDMDFIFGDVNPLFGSSASPVQSSSPLAQPDVSPLSQGMGRNAVSASPPGSVVPLPPSPASIHSQHSEHEKGKVVATAEPAAGGKKRKVTAEEKEEKDKRRAIRNRAAAQESRDKKKKYMEDLERTNENLSQQNQQLSTRLETVEATNSTLMQRLEELASQLTSLRSQFQHSTNPTASTSTSILPQQSITIPYNPSPASSTGRIPAADIIKLEDPDESFVIQHTNNDSGQPTRGATNPIVQLPFLFDTTTVPTDGNGLDFERFTYDSPESSDDGHISYDDTSLDSSSPTGLHRRDGDPALDGLDDLEDLWTPADGAVTGASNGSQGVLIGGKRKGLGLLPDLNGYVGLSPNGRLAKFPILRSIWEGKVGGKAVAV</sequence>
<keyword evidence="11" id="KW-1185">Reference proteome</keyword>
<proteinExistence type="inferred from homology"/>
<dbReference type="Proteomes" id="UP001212841">
    <property type="component" value="Unassembled WGS sequence"/>
</dbReference>
<feature type="region of interest" description="Disordered" evidence="8">
    <location>
        <begin position="254"/>
        <end position="287"/>
    </location>
</feature>
<dbReference type="GO" id="GO:0006986">
    <property type="term" value="P:response to unfolded protein"/>
    <property type="evidence" value="ECO:0007669"/>
    <property type="project" value="UniProtKB-KW"/>
</dbReference>
<feature type="domain" description="BZIP" evidence="9">
    <location>
        <begin position="180"/>
        <end position="243"/>
    </location>
</feature>
<dbReference type="PANTHER" id="PTHR46714">
    <property type="entry name" value="TRANSCRIPTIONAL ACTIVATOR HAC1"/>
    <property type="match status" value="1"/>
</dbReference>